<gene>
    <name evidence="2" type="ORF">NDI56_09855</name>
</gene>
<dbReference type="Proteomes" id="UP001259659">
    <property type="component" value="Unassembled WGS sequence"/>
</dbReference>
<name>A0ABU2FBQ5_9EURY</name>
<accession>A0ABU2FBQ5</accession>
<evidence type="ECO:0000313" key="2">
    <source>
        <dbReference type="EMBL" id="MDS0259695.1"/>
    </source>
</evidence>
<proteinExistence type="predicted"/>
<feature type="transmembrane region" description="Helical" evidence="1">
    <location>
        <begin position="21"/>
        <end position="40"/>
    </location>
</feature>
<keyword evidence="1" id="KW-0812">Transmembrane</keyword>
<evidence type="ECO:0000313" key="3">
    <source>
        <dbReference type="Proteomes" id="UP001259659"/>
    </source>
</evidence>
<comment type="caution">
    <text evidence="2">The sequence shown here is derived from an EMBL/GenBank/DDBJ whole genome shotgun (WGS) entry which is preliminary data.</text>
</comment>
<reference evidence="2 3" key="1">
    <citation type="submission" date="2022-06" db="EMBL/GenBank/DDBJ databases">
        <title>Haloarcula sp. a new haloarchaeum isolate from saline soil.</title>
        <authorList>
            <person name="Strakova D."/>
            <person name="Galisteo C."/>
            <person name="Sanchez-Porro C."/>
            <person name="Ventosa A."/>
        </authorList>
    </citation>
    <scope>NUCLEOTIDE SEQUENCE [LARGE SCALE GENOMIC DNA]</scope>
    <source>
        <strain evidence="2 3">S1CR25-12</strain>
    </source>
</reference>
<evidence type="ECO:0000256" key="1">
    <source>
        <dbReference type="SAM" id="Phobius"/>
    </source>
</evidence>
<organism evidence="2 3">
    <name type="scientific">Haloarcula saliterrae</name>
    <dbReference type="NCBI Taxonomy" id="2950534"/>
    <lineage>
        <taxon>Archaea</taxon>
        <taxon>Methanobacteriati</taxon>
        <taxon>Methanobacteriota</taxon>
        <taxon>Stenosarchaea group</taxon>
        <taxon>Halobacteria</taxon>
        <taxon>Halobacteriales</taxon>
        <taxon>Haloarculaceae</taxon>
        <taxon>Haloarcula</taxon>
    </lineage>
</organism>
<keyword evidence="1" id="KW-1133">Transmembrane helix</keyword>
<protein>
    <submittedName>
        <fullName evidence="2">Uncharacterized protein</fullName>
    </submittedName>
</protein>
<feature type="transmembrane region" description="Helical" evidence="1">
    <location>
        <begin position="46"/>
        <end position="67"/>
    </location>
</feature>
<dbReference type="EMBL" id="JAMQON010000002">
    <property type="protein sequence ID" value="MDS0259695.1"/>
    <property type="molecule type" value="Genomic_DNA"/>
</dbReference>
<keyword evidence="3" id="KW-1185">Reference proteome</keyword>
<keyword evidence="1" id="KW-0472">Membrane</keyword>
<sequence>MTTAHERRTDRLTNWSHRTALALLTATLLVGSLSTVAMSLGDPELLALLAAVGCGLALLGIGLTAMTQRRIAASNRRASPDAA</sequence>
<dbReference type="RefSeq" id="WP_310919326.1">
    <property type="nucleotide sequence ID" value="NZ_JAMQON010000002.1"/>
</dbReference>